<comment type="caution">
    <text evidence="1">The sequence shown here is derived from an EMBL/GenBank/DDBJ whole genome shotgun (WGS) entry which is preliminary data.</text>
</comment>
<dbReference type="EMBL" id="CAICTM010001521">
    <property type="protein sequence ID" value="CAB9524326.1"/>
    <property type="molecule type" value="Genomic_DNA"/>
</dbReference>
<reference evidence="1" key="1">
    <citation type="submission" date="2020-06" db="EMBL/GenBank/DDBJ databases">
        <authorList>
            <consortium name="Plant Systems Biology data submission"/>
        </authorList>
    </citation>
    <scope>NUCLEOTIDE SEQUENCE</scope>
    <source>
        <strain evidence="1">D6</strain>
    </source>
</reference>
<accession>A0A9N8ERT5</accession>
<organism evidence="1 2">
    <name type="scientific">Seminavis robusta</name>
    <dbReference type="NCBI Taxonomy" id="568900"/>
    <lineage>
        <taxon>Eukaryota</taxon>
        <taxon>Sar</taxon>
        <taxon>Stramenopiles</taxon>
        <taxon>Ochrophyta</taxon>
        <taxon>Bacillariophyta</taxon>
        <taxon>Bacillariophyceae</taxon>
        <taxon>Bacillariophycidae</taxon>
        <taxon>Naviculales</taxon>
        <taxon>Naviculaceae</taxon>
        <taxon>Seminavis</taxon>
    </lineage>
</organism>
<proteinExistence type="predicted"/>
<dbReference type="Proteomes" id="UP001153069">
    <property type="component" value="Unassembled WGS sequence"/>
</dbReference>
<evidence type="ECO:0000313" key="1">
    <source>
        <dbReference type="EMBL" id="CAB9524326.1"/>
    </source>
</evidence>
<name>A0A9N8ERT5_9STRA</name>
<sequence length="398" mass="45124">MSTTTTSTSPPRQPKKSKVWTLWDVDGIDMARPDTFIAREGLVEKAMTLAKEHCFLVVGSPPGTGKSSLSQLMLEEILKANREANRERGKITGFYLRKSSKKEGFCLYEYVKEKTGVCFDNKTLGEEVKDCSEVWLLFDDAQKLYLESCDDFWEDVVKEKQRKPFGEKTTVIVVVFATYYLSHEKSSPVCFKNQARLRLSDLLLSKDEARSLFERRCVYPRWENYFDRLFYLTSGAAAAFTIAMNQITRRIQEGGHNRDEELSESEAVEDLVEKIPLDELKRCFPVGKVDSVSNAAILDAIVNAYHVDMGETAVPNREEVEEQPVTRLIKAGILAETGRFTSPFAQRFYYQIVFPRAPSSADLPPTLDELIIQATQKLSARRLRVARQEINGVPAAVS</sequence>
<dbReference type="AlphaFoldDB" id="A0A9N8ERT5"/>
<keyword evidence="2" id="KW-1185">Reference proteome</keyword>
<gene>
    <name evidence="1" type="ORF">SEMRO_1523_G279580.1</name>
</gene>
<protein>
    <submittedName>
        <fullName evidence="1">Uncharacterized protein</fullName>
    </submittedName>
</protein>
<evidence type="ECO:0000313" key="2">
    <source>
        <dbReference type="Proteomes" id="UP001153069"/>
    </source>
</evidence>